<protein>
    <submittedName>
        <fullName evidence="1">Uncharacterized protein</fullName>
    </submittedName>
</protein>
<gene>
    <name evidence="1" type="ORF">PROFUN_15114</name>
</gene>
<keyword evidence="2" id="KW-1185">Reference proteome</keyword>
<proteinExistence type="predicted"/>
<accession>A0A2P6MZV7</accession>
<organism evidence="1 2">
    <name type="scientific">Planoprotostelium fungivorum</name>
    <dbReference type="NCBI Taxonomy" id="1890364"/>
    <lineage>
        <taxon>Eukaryota</taxon>
        <taxon>Amoebozoa</taxon>
        <taxon>Evosea</taxon>
        <taxon>Variosea</taxon>
        <taxon>Cavosteliida</taxon>
        <taxon>Cavosteliaceae</taxon>
        <taxon>Planoprotostelium</taxon>
    </lineage>
</organism>
<reference evidence="1 2" key="1">
    <citation type="journal article" date="2018" name="Genome Biol. Evol.">
        <title>Multiple Roots of Fruiting Body Formation in Amoebozoa.</title>
        <authorList>
            <person name="Hillmann F."/>
            <person name="Forbes G."/>
            <person name="Novohradska S."/>
            <person name="Ferling I."/>
            <person name="Riege K."/>
            <person name="Groth M."/>
            <person name="Westermann M."/>
            <person name="Marz M."/>
            <person name="Spaller T."/>
            <person name="Winckler T."/>
            <person name="Schaap P."/>
            <person name="Glockner G."/>
        </authorList>
    </citation>
    <scope>NUCLEOTIDE SEQUENCE [LARGE SCALE GENOMIC DNA]</scope>
    <source>
        <strain evidence="1 2">Jena</strain>
    </source>
</reference>
<comment type="caution">
    <text evidence="1">The sequence shown here is derived from an EMBL/GenBank/DDBJ whole genome shotgun (WGS) entry which is preliminary data.</text>
</comment>
<evidence type="ECO:0000313" key="1">
    <source>
        <dbReference type="EMBL" id="PRP77220.1"/>
    </source>
</evidence>
<sequence>MSALFQILSPYSTVRSKTLRAFLLVTTRPTQRCFISVSSDIHIRFQVGNVTVHSPWATIQATHKISSLTSIAVHGHLKTPKDVGVGSSLYSDSFQIMNVVAYHVGTGATAPVLAVAATPPSAHDQATLENIYSLVPGSLVLLNNTTGLREMYNELMGTSQDFCAEIDTKQFVHDYHTTHPHLPAGDIMMYINNTLTQEWILKKLDHPITENFIFDIHENSTSLRLMT</sequence>
<evidence type="ECO:0000313" key="2">
    <source>
        <dbReference type="Proteomes" id="UP000241769"/>
    </source>
</evidence>
<dbReference type="InParanoid" id="A0A2P6MZV7"/>
<dbReference type="AlphaFoldDB" id="A0A2P6MZV7"/>
<dbReference type="EMBL" id="MDYQ01000273">
    <property type="protein sequence ID" value="PRP77220.1"/>
    <property type="molecule type" value="Genomic_DNA"/>
</dbReference>
<name>A0A2P6MZV7_9EUKA</name>
<dbReference type="OrthoDB" id="439046at2759"/>
<dbReference type="Proteomes" id="UP000241769">
    <property type="component" value="Unassembled WGS sequence"/>
</dbReference>